<keyword evidence="5 11" id="KW-0347">Helicase</keyword>
<reference evidence="15 16" key="1">
    <citation type="submission" date="2017-08" db="EMBL/GenBank/DDBJ databases">
        <title>WGS of Clinical strains of the CDC Group NO-1 linked to zoonotic infections in humans.</title>
        <authorList>
            <person name="Bernier A.-M."/>
            <person name="Bernard K."/>
        </authorList>
    </citation>
    <scope>NUCLEOTIDE SEQUENCE [LARGE SCALE GENOMIC DNA]</scope>
    <source>
        <strain evidence="15 16">NML79-0751</strain>
    </source>
</reference>
<comment type="catalytic activity">
    <reaction evidence="11">
        <text>ATP + H2O = ADP + phosphate + H(+)</text>
        <dbReference type="Rhea" id="RHEA:13065"/>
        <dbReference type="ChEBI" id="CHEBI:15377"/>
        <dbReference type="ChEBI" id="CHEBI:15378"/>
        <dbReference type="ChEBI" id="CHEBI:30616"/>
        <dbReference type="ChEBI" id="CHEBI:43474"/>
        <dbReference type="ChEBI" id="CHEBI:456216"/>
        <dbReference type="EC" id="5.6.2.3"/>
    </reaction>
</comment>
<dbReference type="Gene3D" id="3.40.50.300">
    <property type="entry name" value="P-loop containing nucleotide triphosphate hydrolases"/>
    <property type="match status" value="3"/>
</dbReference>
<comment type="miscellaneous">
    <text evidence="11">In the RecBCD complex, RecB has a slow 3'-5' helicase, an exonuclease activity and loads RecA onto ssDNA, RecD has a fast 5'-3' helicase activity, while RecC stimulates the ATPase and processivity of the RecB helicase and contributes to recognition of the Chi site.</text>
</comment>
<keyword evidence="4 11" id="KW-0378">Hydrolase</keyword>
<dbReference type="InterPro" id="IPR050534">
    <property type="entry name" value="Coronavir_polyprotein_1ab"/>
</dbReference>
<name>A0A2A2AUW8_9BURK</name>
<evidence type="ECO:0000256" key="12">
    <source>
        <dbReference type="SAM" id="MobiDB-lite"/>
    </source>
</evidence>
<evidence type="ECO:0000256" key="10">
    <source>
        <dbReference type="ARBA" id="ARBA00023235"/>
    </source>
</evidence>
<dbReference type="PANTHER" id="PTHR43788:SF6">
    <property type="entry name" value="DNA HELICASE B"/>
    <property type="match status" value="1"/>
</dbReference>
<sequence>MSPAHAPSFARCRAMPSPSDLPRPAHPASLAQLWQWAEAGWLRRLDAAFAQWVLEQDSVCHASLPYVVALLCALEGRGHSCLQLEGLAQAVPGWLDWSALGDEAQALAAHQALQQLCAQLPADATHWLAVLDSPLIERVQADALVQAAAEAGEPTAAAAAAADTAPPLVLHMQGQRPLRLYLRRYHDYECGVASALLARARPWPWPHPHAHGDAGGAAVAEDGPAHAAWQAQLAQVLGGLFPGAAAAPGLDWQQIACALALRQRVSVITGGPGTGKTYTAARLMAAVLAMAPQPAALRIRLAAPTGKAAARLSESLQAALHTVFSDVQVAPPLRQALAAIPAARTLHSLLGAQPGTRRLRHHAGNRLALDWLIVDEASMVDLQMMAALLQALPEQAHLVLLGDKDQLDSVEAGAVLGDLCRDAASGRYNQATAEHIARTTGQALPQPLLATAAAPPLAQTIAMLRESRRFGGSIGQLAQAVQQGDAQAMVQAMAALQAQPEAQRSVHWQEEAALADARRVIWPEEQTEAAPGYAALARLLRAAPVGNEAAHQRWVAQLLQALGRFRILCATRAGAWGVDGMNALVLELLRSAGLPVKAQGWFAGRVVMVTRNDAHLGVFNGDIGMALPGPQPGAALRVYLADGQALSPQAGAQAAPASADAAAIRSVATSRLQHVETAFAMTVHKSQGSEFEHVLLALPGHASPLLTRELLYTGLTRARQRLSYLSPGKGIWQQAMAQRTRRTSGLGALLHDGPPQSADARGAVVR</sequence>
<evidence type="ECO:0000256" key="9">
    <source>
        <dbReference type="ARBA" id="ARBA00023204"/>
    </source>
</evidence>
<dbReference type="InterPro" id="IPR041851">
    <property type="entry name" value="RecD_N_sf"/>
</dbReference>
<evidence type="ECO:0000256" key="8">
    <source>
        <dbReference type="ARBA" id="ARBA00023125"/>
    </source>
</evidence>
<dbReference type="InterPro" id="IPR027785">
    <property type="entry name" value="UvrD-like_helicase_C"/>
</dbReference>
<dbReference type="GO" id="GO:0016887">
    <property type="term" value="F:ATP hydrolysis activity"/>
    <property type="evidence" value="ECO:0007669"/>
    <property type="project" value="RHEA"/>
</dbReference>
<comment type="caution">
    <text evidence="15">The sequence shown here is derived from an EMBL/GenBank/DDBJ whole genome shotgun (WGS) entry which is preliminary data.</text>
</comment>
<comment type="function">
    <text evidence="11">A helicase/nuclease that prepares dsDNA breaks (DSB) for recombinational DNA repair. Binds to DSBs and unwinds DNA via a highly rapid and processive ATP-dependent bidirectional helicase activity. Unwinds dsDNA until it encounters a Chi (crossover hotspot instigator) sequence from the 3' direction. Cuts ssDNA a few nucleotides 3' to the Chi site. The properties and activities of the enzyme are changed at Chi. The Chi-altered holoenzyme produces a long 3'-ssDNA overhang and facilitates RecA-binding to the ssDNA for homologous DNA recombination and repair. Holoenzyme degrades any linearized DNA that is unable to undergo homologous recombination. In the holoenzyme this subunit has ssDNA-dependent ATPase and 5'-3' helicase activity. When added to pre-assembled RecBC greatly stimulates nuclease activity and augments holoenzyme processivity. Negatively regulates the RecA-loading ability of RecBCD.</text>
</comment>
<keyword evidence="10 11" id="KW-0413">Isomerase</keyword>
<keyword evidence="6 11" id="KW-0269">Exonuclease</keyword>
<evidence type="ECO:0000256" key="3">
    <source>
        <dbReference type="ARBA" id="ARBA00022763"/>
    </source>
</evidence>
<dbReference type="GO" id="GO:0043139">
    <property type="term" value="F:5'-3' DNA helicase activity"/>
    <property type="evidence" value="ECO:0007669"/>
    <property type="project" value="UniProtKB-UniRule"/>
</dbReference>
<evidence type="ECO:0000256" key="6">
    <source>
        <dbReference type="ARBA" id="ARBA00022839"/>
    </source>
</evidence>
<keyword evidence="1 11" id="KW-0540">Nuclease</keyword>
<dbReference type="PANTHER" id="PTHR43788">
    <property type="entry name" value="DNA2/NAM7 HELICASE FAMILY MEMBER"/>
    <property type="match status" value="1"/>
</dbReference>
<dbReference type="SUPFAM" id="SSF52540">
    <property type="entry name" value="P-loop containing nucleoside triphosphate hydrolases"/>
    <property type="match status" value="2"/>
</dbReference>
<evidence type="ECO:0000256" key="7">
    <source>
        <dbReference type="ARBA" id="ARBA00022840"/>
    </source>
</evidence>
<comment type="similarity">
    <text evidence="11">Belongs to the RecD family.</text>
</comment>
<dbReference type="GO" id="GO:0003677">
    <property type="term" value="F:DNA binding"/>
    <property type="evidence" value="ECO:0007669"/>
    <property type="project" value="UniProtKB-UniRule"/>
</dbReference>
<dbReference type="NCBIfam" id="TIGR01447">
    <property type="entry name" value="recD"/>
    <property type="match status" value="1"/>
</dbReference>
<dbReference type="GO" id="GO:0005524">
    <property type="term" value="F:ATP binding"/>
    <property type="evidence" value="ECO:0007669"/>
    <property type="project" value="UniProtKB-UniRule"/>
</dbReference>
<dbReference type="Proteomes" id="UP000218644">
    <property type="component" value="Unassembled WGS sequence"/>
</dbReference>
<comment type="subunit">
    <text evidence="11">Heterotrimer of RecB, RecC and RecD. All subunits contribute to DNA-binding.</text>
</comment>
<evidence type="ECO:0000259" key="14">
    <source>
        <dbReference type="Pfam" id="PF21185"/>
    </source>
</evidence>
<dbReference type="CDD" id="cd18809">
    <property type="entry name" value="SF1_C_RecD"/>
    <property type="match status" value="1"/>
</dbReference>
<dbReference type="GO" id="GO:0017116">
    <property type="term" value="F:single-stranded DNA helicase activity"/>
    <property type="evidence" value="ECO:0007669"/>
    <property type="project" value="TreeGrafter"/>
</dbReference>
<feature type="region of interest" description="Disordered" evidence="12">
    <location>
        <begin position="747"/>
        <end position="766"/>
    </location>
</feature>
<dbReference type="GO" id="GO:0000724">
    <property type="term" value="P:double-strand break repair via homologous recombination"/>
    <property type="evidence" value="ECO:0007669"/>
    <property type="project" value="UniProtKB-UniRule"/>
</dbReference>
<dbReference type="GO" id="GO:0008854">
    <property type="term" value="F:exodeoxyribonuclease V activity"/>
    <property type="evidence" value="ECO:0007669"/>
    <property type="project" value="InterPro"/>
</dbReference>
<evidence type="ECO:0000259" key="13">
    <source>
        <dbReference type="Pfam" id="PF13538"/>
    </source>
</evidence>
<dbReference type="EMBL" id="NSJD01000001">
    <property type="protein sequence ID" value="PAT41646.1"/>
    <property type="molecule type" value="Genomic_DNA"/>
</dbReference>
<dbReference type="Pfam" id="PF21185">
    <property type="entry name" value="RecD_N"/>
    <property type="match status" value="1"/>
</dbReference>
<evidence type="ECO:0000313" key="16">
    <source>
        <dbReference type="Proteomes" id="UP000218644"/>
    </source>
</evidence>
<organism evidence="15 16">
    <name type="scientific">Vandammella animalimorsus</name>
    <dbReference type="NCBI Taxonomy" id="2029117"/>
    <lineage>
        <taxon>Bacteria</taxon>
        <taxon>Pseudomonadati</taxon>
        <taxon>Pseudomonadota</taxon>
        <taxon>Betaproteobacteria</taxon>
        <taxon>Burkholderiales</taxon>
        <taxon>Comamonadaceae</taxon>
        <taxon>Vandammella</taxon>
    </lineage>
</organism>
<feature type="domain" description="UvrD-like helicase C-terminal" evidence="13">
    <location>
        <begin position="678"/>
        <end position="722"/>
    </location>
</feature>
<dbReference type="Gene3D" id="1.10.10.1020">
    <property type="entry name" value="RecBCD complex, subunit RecD, N-terminal domain"/>
    <property type="match status" value="1"/>
</dbReference>
<proteinExistence type="inferred from homology"/>
<gene>
    <name evidence="11 15" type="primary">recD</name>
    <name evidence="15" type="ORF">CK623_01675</name>
</gene>
<dbReference type="AlphaFoldDB" id="A0A2A2AUW8"/>
<dbReference type="InterPro" id="IPR006344">
    <property type="entry name" value="RecD"/>
</dbReference>
<dbReference type="InterPro" id="IPR049550">
    <property type="entry name" value="RecD_N"/>
</dbReference>
<dbReference type="CDD" id="cd17933">
    <property type="entry name" value="DEXSc_RecD-like"/>
    <property type="match status" value="1"/>
</dbReference>
<dbReference type="Pfam" id="PF13538">
    <property type="entry name" value="UvrD_C_2"/>
    <property type="match status" value="1"/>
</dbReference>
<dbReference type="GO" id="GO:0009338">
    <property type="term" value="C:exodeoxyribonuclease V complex"/>
    <property type="evidence" value="ECO:0007669"/>
    <property type="project" value="InterPro"/>
</dbReference>
<protein>
    <recommendedName>
        <fullName evidence="11">RecBCD enzyme subunit RecD</fullName>
        <ecNumber evidence="11">5.6.2.3</ecNumber>
    </recommendedName>
    <alternativeName>
        <fullName evidence="11">DNA 5'-3' helicase subunit RecD</fullName>
    </alternativeName>
    <alternativeName>
        <fullName evidence="11">Exonuclease V subunit RecD</fullName>
        <shortName evidence="11">ExoV subunit RecD</shortName>
    </alternativeName>
    <alternativeName>
        <fullName evidence="11">Helicase/nuclease RecBCD subunit RecD</fullName>
    </alternativeName>
</protein>
<feature type="domain" description="RecBCD enzyme subunit RecD N-terminal" evidence="14">
    <location>
        <begin position="38"/>
        <end position="133"/>
    </location>
</feature>
<keyword evidence="7 11" id="KW-0067">ATP-binding</keyword>
<keyword evidence="9 11" id="KW-0234">DNA repair</keyword>
<evidence type="ECO:0000256" key="5">
    <source>
        <dbReference type="ARBA" id="ARBA00022806"/>
    </source>
</evidence>
<dbReference type="InterPro" id="IPR027417">
    <property type="entry name" value="P-loop_NTPase"/>
</dbReference>
<evidence type="ECO:0000256" key="2">
    <source>
        <dbReference type="ARBA" id="ARBA00022741"/>
    </source>
</evidence>
<feature type="binding site" evidence="11">
    <location>
        <begin position="270"/>
        <end position="277"/>
    </location>
    <ligand>
        <name>ATP</name>
        <dbReference type="ChEBI" id="CHEBI:30616"/>
    </ligand>
</feature>
<keyword evidence="2 11" id="KW-0547">Nucleotide-binding</keyword>
<accession>A0A2A2AUW8</accession>
<evidence type="ECO:0000256" key="1">
    <source>
        <dbReference type="ARBA" id="ARBA00022722"/>
    </source>
</evidence>
<dbReference type="EC" id="5.6.2.3" evidence="11"/>
<dbReference type="HAMAP" id="MF_01487">
    <property type="entry name" value="RecD"/>
    <property type="match status" value="1"/>
</dbReference>
<evidence type="ECO:0000313" key="15">
    <source>
        <dbReference type="EMBL" id="PAT41646.1"/>
    </source>
</evidence>
<evidence type="ECO:0000256" key="11">
    <source>
        <dbReference type="HAMAP-Rule" id="MF_01487"/>
    </source>
</evidence>
<keyword evidence="3 11" id="KW-0227">DNA damage</keyword>
<dbReference type="Pfam" id="PF13245">
    <property type="entry name" value="AAA_19"/>
    <property type="match status" value="1"/>
</dbReference>
<evidence type="ECO:0000256" key="4">
    <source>
        <dbReference type="ARBA" id="ARBA00022801"/>
    </source>
</evidence>
<keyword evidence="8 11" id="KW-0238">DNA-binding</keyword>